<dbReference type="RefSeq" id="WP_284151519.1">
    <property type="nucleotide sequence ID" value="NZ_AP025516.1"/>
</dbReference>
<dbReference type="Pfam" id="PF12694">
    <property type="entry name" value="cpYpsA"/>
    <property type="match status" value="1"/>
</dbReference>
<evidence type="ECO:0000313" key="2">
    <source>
        <dbReference type="Proteomes" id="UP000830055"/>
    </source>
</evidence>
<accession>A0ABM7WAY4</accession>
<dbReference type="SUPFAM" id="SSF102405">
    <property type="entry name" value="MCP/YpsA-like"/>
    <property type="match status" value="1"/>
</dbReference>
<proteinExistence type="predicted"/>
<gene>
    <name evidence="1" type="ORF">DPPLL_24970</name>
</gene>
<organism evidence="1 2">
    <name type="scientific">Desulfofustis limnaeus</name>
    <dbReference type="NCBI Taxonomy" id="2740163"/>
    <lineage>
        <taxon>Bacteria</taxon>
        <taxon>Pseudomonadati</taxon>
        <taxon>Thermodesulfobacteriota</taxon>
        <taxon>Desulfobulbia</taxon>
        <taxon>Desulfobulbales</taxon>
        <taxon>Desulfocapsaceae</taxon>
        <taxon>Desulfofustis</taxon>
    </lineage>
</organism>
<evidence type="ECO:0008006" key="3">
    <source>
        <dbReference type="Google" id="ProtNLM"/>
    </source>
</evidence>
<sequence length="165" mass="17635">MTIGVEKIISGGQTGADQGALDAALACDFPHGGAIAAGRKTEAGPLPEQYRLEELSSSHYPDRTAKNVRDGDGTVIVSHGELSGGSALTRDLAERMGKPWLHLDCAATPFEEALESLRSWCSTHRIRVLNVAGPRASSDPLIYTTTRQLISALLHDRQRGPCGLF</sequence>
<reference evidence="1 2" key="1">
    <citation type="submission" date="2022-01" db="EMBL/GenBank/DDBJ databases">
        <title>Desulfofustis limnae sp. nov., a novel mesophilic sulfate-reducing bacterium isolated from marsh soil.</title>
        <authorList>
            <person name="Watanabe M."/>
            <person name="Takahashi A."/>
            <person name="Kojima H."/>
            <person name="Fukui M."/>
        </authorList>
    </citation>
    <scope>NUCLEOTIDE SEQUENCE [LARGE SCALE GENOMIC DNA]</scope>
    <source>
        <strain evidence="1 2">PPLL</strain>
    </source>
</reference>
<evidence type="ECO:0000313" key="1">
    <source>
        <dbReference type="EMBL" id="BDD88132.1"/>
    </source>
</evidence>
<protein>
    <recommendedName>
        <fullName evidence="3">Molybdenum cofactor carrier</fullName>
    </recommendedName>
</protein>
<dbReference type="EMBL" id="AP025516">
    <property type="protein sequence ID" value="BDD88132.1"/>
    <property type="molecule type" value="Genomic_DNA"/>
</dbReference>
<dbReference type="Proteomes" id="UP000830055">
    <property type="component" value="Chromosome"/>
</dbReference>
<name>A0ABM7WAY4_9BACT</name>
<dbReference type="Gene3D" id="3.40.50.450">
    <property type="match status" value="1"/>
</dbReference>
<keyword evidence="2" id="KW-1185">Reference proteome</keyword>
<dbReference type="InterPro" id="IPR024755">
    <property type="entry name" value="cpYpsA"/>
</dbReference>